<gene>
    <name evidence="2" type="ORF">BSZ37_01375</name>
</gene>
<dbReference type="RefSeq" id="WP_095508823.1">
    <property type="nucleotide sequence ID" value="NZ_MQWD01000001.1"/>
</dbReference>
<dbReference type="EMBL" id="MQWD01000001">
    <property type="protein sequence ID" value="PAP75187.1"/>
    <property type="molecule type" value="Genomic_DNA"/>
</dbReference>
<comment type="caution">
    <text evidence="2">The sequence shown here is derived from an EMBL/GenBank/DDBJ whole genome shotgun (WGS) entry which is preliminary data.</text>
</comment>
<organism evidence="2 3">
    <name type="scientific">Rubrivirga marina</name>
    <dbReference type="NCBI Taxonomy" id="1196024"/>
    <lineage>
        <taxon>Bacteria</taxon>
        <taxon>Pseudomonadati</taxon>
        <taxon>Rhodothermota</taxon>
        <taxon>Rhodothermia</taxon>
        <taxon>Rhodothermales</taxon>
        <taxon>Rubricoccaceae</taxon>
        <taxon>Rubrivirga</taxon>
    </lineage>
</organism>
<reference evidence="2 3" key="1">
    <citation type="submission" date="2016-11" db="EMBL/GenBank/DDBJ databases">
        <title>Study of marine rhodopsin-containing bacteria.</title>
        <authorList>
            <person name="Yoshizawa S."/>
            <person name="Kumagai Y."/>
            <person name="Kogure K."/>
        </authorList>
    </citation>
    <scope>NUCLEOTIDE SEQUENCE [LARGE SCALE GENOMIC DNA]</scope>
    <source>
        <strain evidence="2 3">SAORIC-28</strain>
    </source>
</reference>
<dbReference type="Proteomes" id="UP000216339">
    <property type="component" value="Unassembled WGS sequence"/>
</dbReference>
<keyword evidence="1" id="KW-1133">Transmembrane helix</keyword>
<evidence type="ECO:0000313" key="3">
    <source>
        <dbReference type="Proteomes" id="UP000216339"/>
    </source>
</evidence>
<dbReference type="AlphaFoldDB" id="A0A271IVN5"/>
<accession>A0A271IVN5</accession>
<keyword evidence="1" id="KW-0812">Transmembrane</keyword>
<sequence>MGQQQLLLLVLTVVIVGLAVVIGIEAFDENERKSRLDAMTNEAVRIAAEAQAWSLKSPVFDGPEAGEGFAELTFTRLGYVADDLGVYATQNGQYAFTDTGAGCARLIGVDAEYDMDSGDPGDLDLYVQAVITGPGPDDIQMSTDGTPISC</sequence>
<feature type="transmembrane region" description="Helical" evidence="1">
    <location>
        <begin position="6"/>
        <end position="27"/>
    </location>
</feature>
<proteinExistence type="predicted"/>
<evidence type="ECO:0000256" key="1">
    <source>
        <dbReference type="SAM" id="Phobius"/>
    </source>
</evidence>
<name>A0A271IVN5_9BACT</name>
<keyword evidence="1" id="KW-0472">Membrane</keyword>
<protein>
    <recommendedName>
        <fullName evidence="4">Type 4 fimbrial biogenesis protein PilX N-terminal domain-containing protein</fullName>
    </recommendedName>
</protein>
<evidence type="ECO:0008006" key="4">
    <source>
        <dbReference type="Google" id="ProtNLM"/>
    </source>
</evidence>
<dbReference type="OrthoDB" id="1496295at2"/>
<keyword evidence="3" id="KW-1185">Reference proteome</keyword>
<evidence type="ECO:0000313" key="2">
    <source>
        <dbReference type="EMBL" id="PAP75187.1"/>
    </source>
</evidence>